<organism evidence="2 3">
    <name type="scientific">Cronobacter phage CR9</name>
    <dbReference type="NCBI Taxonomy" id="1162290"/>
    <lineage>
        <taxon>Viruses</taxon>
        <taxon>Duplodnaviria</taxon>
        <taxon>Heunggongvirae</taxon>
        <taxon>Uroviricota</taxon>
        <taxon>Caudoviricetes</taxon>
        <taxon>Vequintavirinae</taxon>
        <taxon>Certrevirus</taxon>
        <taxon>Certrevirus CR9</taxon>
    </lineage>
</organism>
<evidence type="ECO:0000313" key="2">
    <source>
        <dbReference type="EMBL" id="AFH21100.1"/>
    </source>
</evidence>
<proteinExistence type="predicted"/>
<dbReference type="OrthoDB" id="34759at10239"/>
<accession>M1F3P4</accession>
<keyword evidence="1" id="KW-1133">Transmembrane helix</keyword>
<keyword evidence="1" id="KW-0812">Transmembrane</keyword>
<name>M1F3P4_9CAUD</name>
<evidence type="ECO:0000313" key="3">
    <source>
        <dbReference type="Proteomes" id="UP000011829"/>
    </source>
</evidence>
<gene>
    <name evidence="2" type="ORF">CR9_216</name>
</gene>
<protein>
    <submittedName>
        <fullName evidence="2">Uncharacterized protein</fullName>
    </submittedName>
</protein>
<dbReference type="KEGG" id="vg:18563058"/>
<dbReference type="EMBL" id="JQ691611">
    <property type="protein sequence ID" value="AFH21100.1"/>
    <property type="molecule type" value="Genomic_DNA"/>
</dbReference>
<keyword evidence="3" id="KW-1185">Reference proteome</keyword>
<dbReference type="RefSeq" id="YP_009015178.1">
    <property type="nucleotide sequence ID" value="NC_023717.1"/>
</dbReference>
<sequence length="107" mass="12503">MTIQIYLLGVCISAVLWFLGIKLRQCGWYIQMPRKFDGNLLDPLNHKNVDWSLLMLGWVLMAVLWPVGWGLLILFYVVAWIIEIVCWIWNHTIGNEELARKIFGGKE</sequence>
<reference evidence="2 3" key="1">
    <citation type="submission" date="2012-02" db="EMBL/GenBank/DDBJ databases">
        <title>Complete Genome Sequence of Cronobacter sakazakii Bacteriophage CR9.</title>
        <authorList>
            <person name="Shin H."/>
            <person name="Lee J.-H."/>
            <person name="Kim Y."/>
            <person name="Ryu S."/>
        </authorList>
    </citation>
    <scope>NUCLEOTIDE SEQUENCE [LARGE SCALE GENOMIC DNA]</scope>
</reference>
<evidence type="ECO:0000256" key="1">
    <source>
        <dbReference type="SAM" id="Phobius"/>
    </source>
</evidence>
<dbReference type="Proteomes" id="UP000011829">
    <property type="component" value="Segment"/>
</dbReference>
<feature type="transmembrane region" description="Helical" evidence="1">
    <location>
        <begin position="6"/>
        <end position="30"/>
    </location>
</feature>
<keyword evidence="1" id="KW-0472">Membrane</keyword>
<dbReference type="GeneID" id="18563058"/>